<evidence type="ECO:0000313" key="2">
    <source>
        <dbReference type="Proteomes" id="UP000194236"/>
    </source>
</evidence>
<proteinExistence type="predicted"/>
<sequence length="101" mass="11159">MTVISSCLVAMNGVCSENLEPETIFDLGSSFNRRRFVIFEYFDSSSDDSSVGTSDRFLLDSYSPSISILLAIAALVDDDVVVVIVDMDRALHRTGKNEEKN</sequence>
<reference evidence="1 2" key="1">
    <citation type="submission" date="2017-03" db="EMBL/GenBank/DDBJ databases">
        <title>Genome Survey of Euroglyphus maynei.</title>
        <authorList>
            <person name="Arlian L.G."/>
            <person name="Morgan M.S."/>
            <person name="Rider S.D."/>
        </authorList>
    </citation>
    <scope>NUCLEOTIDE SEQUENCE [LARGE SCALE GENOMIC DNA]</scope>
    <source>
        <strain evidence="1">Arlian Lab</strain>
        <tissue evidence="1">Whole body</tissue>
    </source>
</reference>
<keyword evidence="2" id="KW-1185">Reference proteome</keyword>
<evidence type="ECO:0000313" key="1">
    <source>
        <dbReference type="EMBL" id="OTF78013.1"/>
    </source>
</evidence>
<protein>
    <submittedName>
        <fullName evidence="1">Uncharacterized protein</fullName>
    </submittedName>
</protein>
<dbReference type="AlphaFoldDB" id="A0A1Y3BDU3"/>
<comment type="caution">
    <text evidence="1">The sequence shown here is derived from an EMBL/GenBank/DDBJ whole genome shotgun (WGS) entry which is preliminary data.</text>
</comment>
<dbReference type="EMBL" id="MUJZ01029853">
    <property type="protein sequence ID" value="OTF78013.1"/>
    <property type="molecule type" value="Genomic_DNA"/>
</dbReference>
<organism evidence="1 2">
    <name type="scientific">Euroglyphus maynei</name>
    <name type="common">Mayne's house dust mite</name>
    <dbReference type="NCBI Taxonomy" id="6958"/>
    <lineage>
        <taxon>Eukaryota</taxon>
        <taxon>Metazoa</taxon>
        <taxon>Ecdysozoa</taxon>
        <taxon>Arthropoda</taxon>
        <taxon>Chelicerata</taxon>
        <taxon>Arachnida</taxon>
        <taxon>Acari</taxon>
        <taxon>Acariformes</taxon>
        <taxon>Sarcoptiformes</taxon>
        <taxon>Astigmata</taxon>
        <taxon>Psoroptidia</taxon>
        <taxon>Analgoidea</taxon>
        <taxon>Pyroglyphidae</taxon>
        <taxon>Pyroglyphinae</taxon>
        <taxon>Euroglyphus</taxon>
    </lineage>
</organism>
<accession>A0A1Y3BDU3</accession>
<name>A0A1Y3BDU3_EURMA</name>
<dbReference type="Proteomes" id="UP000194236">
    <property type="component" value="Unassembled WGS sequence"/>
</dbReference>
<gene>
    <name evidence="1" type="ORF">BLA29_004823</name>
</gene>